<feature type="domain" description="Penicillin-binding protein dimerisation" evidence="6">
    <location>
        <begin position="93"/>
        <end position="204"/>
    </location>
</feature>
<feature type="compositionally biased region" description="Low complexity" evidence="4">
    <location>
        <begin position="589"/>
        <end position="651"/>
    </location>
</feature>
<dbReference type="Gene3D" id="3.30.1390.30">
    <property type="entry name" value="Penicillin-binding protein 2a, domain 3"/>
    <property type="match status" value="1"/>
</dbReference>
<dbReference type="Pfam" id="PF03717">
    <property type="entry name" value="PBP_dimer"/>
    <property type="match status" value="1"/>
</dbReference>
<evidence type="ECO:0000313" key="8">
    <source>
        <dbReference type="Proteomes" id="UP000282957"/>
    </source>
</evidence>
<dbReference type="Proteomes" id="UP000282957">
    <property type="component" value="Unassembled WGS sequence"/>
</dbReference>
<feature type="domain" description="Penicillin-binding protein transpeptidase" evidence="5">
    <location>
        <begin position="254"/>
        <end position="546"/>
    </location>
</feature>
<reference evidence="7 8" key="1">
    <citation type="submission" date="2019-01" db="EMBL/GenBank/DDBJ databases">
        <authorList>
            <person name="Chen W.-M."/>
        </authorList>
    </citation>
    <scope>NUCLEOTIDE SEQUENCE [LARGE SCALE GENOMIC DNA]</scope>
    <source>
        <strain evidence="7 8">CCP-6</strain>
    </source>
</reference>
<feature type="region of interest" description="Disordered" evidence="4">
    <location>
        <begin position="589"/>
        <end position="701"/>
    </location>
</feature>
<evidence type="ECO:0000256" key="1">
    <source>
        <dbReference type="ARBA" id="ARBA00004370"/>
    </source>
</evidence>
<keyword evidence="8" id="KW-1185">Reference proteome</keyword>
<keyword evidence="3" id="KW-0472">Membrane</keyword>
<dbReference type="SUPFAM" id="SSF56519">
    <property type="entry name" value="Penicillin binding protein dimerisation domain"/>
    <property type="match status" value="1"/>
</dbReference>
<comment type="caution">
    <text evidence="7">The sequence shown here is derived from an EMBL/GenBank/DDBJ whole genome shotgun (WGS) entry which is preliminary data.</text>
</comment>
<dbReference type="InterPro" id="IPR001460">
    <property type="entry name" value="PCN-bd_Tpept"/>
</dbReference>
<evidence type="ECO:0000259" key="6">
    <source>
        <dbReference type="Pfam" id="PF03717"/>
    </source>
</evidence>
<dbReference type="PANTHER" id="PTHR30627:SF1">
    <property type="entry name" value="PEPTIDOGLYCAN D,D-TRANSPEPTIDASE FTSI"/>
    <property type="match status" value="1"/>
</dbReference>
<protein>
    <submittedName>
        <fullName evidence="7">Penicillin-binding protein 2</fullName>
    </submittedName>
</protein>
<dbReference type="GO" id="GO:0008658">
    <property type="term" value="F:penicillin binding"/>
    <property type="evidence" value="ECO:0007669"/>
    <property type="project" value="InterPro"/>
</dbReference>
<dbReference type="OrthoDB" id="9789078at2"/>
<dbReference type="SUPFAM" id="SSF56601">
    <property type="entry name" value="beta-lactamase/transpeptidase-like"/>
    <property type="match status" value="1"/>
</dbReference>
<evidence type="ECO:0000256" key="2">
    <source>
        <dbReference type="ARBA" id="ARBA00022645"/>
    </source>
</evidence>
<dbReference type="Pfam" id="PF00905">
    <property type="entry name" value="Transpeptidase"/>
    <property type="match status" value="1"/>
</dbReference>
<dbReference type="InterPro" id="IPR012338">
    <property type="entry name" value="Beta-lactam/transpept-like"/>
</dbReference>
<keyword evidence="2" id="KW-0378">Hydrolase</keyword>
<name>A0A437MII3_9PROT</name>
<dbReference type="GO" id="GO:0071555">
    <property type="term" value="P:cell wall organization"/>
    <property type="evidence" value="ECO:0007669"/>
    <property type="project" value="TreeGrafter"/>
</dbReference>
<dbReference type="RefSeq" id="WP_127786692.1">
    <property type="nucleotide sequence ID" value="NZ_SACL01000002.1"/>
</dbReference>
<dbReference type="Gene3D" id="3.40.710.10">
    <property type="entry name" value="DD-peptidase/beta-lactamase superfamily"/>
    <property type="match status" value="1"/>
</dbReference>
<dbReference type="GO" id="GO:0005886">
    <property type="term" value="C:plasma membrane"/>
    <property type="evidence" value="ECO:0007669"/>
    <property type="project" value="TreeGrafter"/>
</dbReference>
<evidence type="ECO:0000256" key="3">
    <source>
        <dbReference type="ARBA" id="ARBA00023136"/>
    </source>
</evidence>
<gene>
    <name evidence="7" type="ORF">EOD42_06445</name>
</gene>
<evidence type="ECO:0000259" key="5">
    <source>
        <dbReference type="Pfam" id="PF00905"/>
    </source>
</evidence>
<dbReference type="Gene3D" id="3.90.1310.10">
    <property type="entry name" value="Penicillin-binding protein 2a (Domain 2)"/>
    <property type="match status" value="1"/>
</dbReference>
<dbReference type="InterPro" id="IPR036138">
    <property type="entry name" value="PBP_dimer_sf"/>
</dbReference>
<dbReference type="GO" id="GO:0004180">
    <property type="term" value="F:carboxypeptidase activity"/>
    <property type="evidence" value="ECO:0007669"/>
    <property type="project" value="UniProtKB-KW"/>
</dbReference>
<sequence length="701" mass="74884">MSDNFPRAPEADASPAGRAQGRPIGTELTRAPRQGVVTDPGPAISRGRIVFAALGFTALFGAVSLKLLDATVLDPSLPRVATTAQRVSVPESTVSRAEITDRNGEVLAVTVRGIALYARPQEIDNQRRVARELSRILPHLTEAHILERFASNNTWVYLDRFITDEARDRINALGEIGLGFEVAERRQYPRGRDAAHVLGSVGADGLARGGVEEWFDERLRTSREPLRLSIDIRVQRELRETIEHQRAYFSALGGAAIMMDVRTNEIIGMISNPDFSASDLTSATADQLFNRAITGVYEPGSTFKLMTVAAALETGTVTTSSGFDASRPILLPRNQRISDFRGEGRWLSVPEIIMHSSNIGAAHMAVALGRQRQREFLERAGMLARVQVELPGIARPLYPRGRAWTDISAMTIGFGHGIAVSPLQVVNGVTALVNGGIMRTPTLVAVPEGEEREGTRIISERTSEQVRRMMRLVVTNGSGRQADAPGFFVGGKTGTANKRDANGHYMRGRSVTSFVAAFPINEPRYVLYVMLDEPRARAETAGYATAGWIMTPVARRVVERVAPMLGMTPETEPRAAAIQASLAMPLNGRVPGPRPAVSPGVSPPAVTATPAAPAAMPRRAAPPAAGSPAASSPAASSPAASSLGGAATSTPLAPPVPRRPPAGFDQAPAAPIRRTDATVPGPRVTLASHPIPSGDRQLAPR</sequence>
<keyword evidence="2" id="KW-0121">Carboxypeptidase</keyword>
<keyword evidence="2" id="KW-0645">Protease</keyword>
<dbReference type="AlphaFoldDB" id="A0A437MII3"/>
<dbReference type="InterPro" id="IPR050515">
    <property type="entry name" value="Beta-lactam/transpept"/>
</dbReference>
<dbReference type="Gene3D" id="3.30.450.330">
    <property type="match status" value="1"/>
</dbReference>
<evidence type="ECO:0000256" key="4">
    <source>
        <dbReference type="SAM" id="MobiDB-lite"/>
    </source>
</evidence>
<organism evidence="7 8">
    <name type="scientific">Rhodovarius crocodyli</name>
    <dbReference type="NCBI Taxonomy" id="1979269"/>
    <lineage>
        <taxon>Bacteria</taxon>
        <taxon>Pseudomonadati</taxon>
        <taxon>Pseudomonadota</taxon>
        <taxon>Alphaproteobacteria</taxon>
        <taxon>Acetobacterales</taxon>
        <taxon>Roseomonadaceae</taxon>
        <taxon>Rhodovarius</taxon>
    </lineage>
</organism>
<feature type="region of interest" description="Disordered" evidence="4">
    <location>
        <begin position="1"/>
        <end position="39"/>
    </location>
</feature>
<dbReference type="EMBL" id="SACL01000002">
    <property type="protein sequence ID" value="RVT97464.1"/>
    <property type="molecule type" value="Genomic_DNA"/>
</dbReference>
<accession>A0A437MII3</accession>
<evidence type="ECO:0000313" key="7">
    <source>
        <dbReference type="EMBL" id="RVT97464.1"/>
    </source>
</evidence>
<proteinExistence type="predicted"/>
<dbReference type="PANTHER" id="PTHR30627">
    <property type="entry name" value="PEPTIDOGLYCAN D,D-TRANSPEPTIDASE"/>
    <property type="match status" value="1"/>
</dbReference>
<dbReference type="InterPro" id="IPR005311">
    <property type="entry name" value="PBP_dimer"/>
</dbReference>
<comment type="subcellular location">
    <subcellularLocation>
        <location evidence="1">Membrane</location>
    </subcellularLocation>
</comment>